<evidence type="ECO:0000313" key="2">
    <source>
        <dbReference type="EMBL" id="MBM3331161.1"/>
    </source>
</evidence>
<evidence type="ECO:0000256" key="1">
    <source>
        <dbReference type="SAM" id="SignalP"/>
    </source>
</evidence>
<organism evidence="2 3">
    <name type="scientific">candidate division WOR-3 bacterium</name>
    <dbReference type="NCBI Taxonomy" id="2052148"/>
    <lineage>
        <taxon>Bacteria</taxon>
        <taxon>Bacteria division WOR-3</taxon>
    </lineage>
</organism>
<evidence type="ECO:0000313" key="3">
    <source>
        <dbReference type="Proteomes" id="UP000779900"/>
    </source>
</evidence>
<feature type="chain" id="PRO_5036813980" evidence="1">
    <location>
        <begin position="21"/>
        <end position="192"/>
    </location>
</feature>
<proteinExistence type="predicted"/>
<name>A0A937XGE6_UNCW3</name>
<dbReference type="AlphaFoldDB" id="A0A937XGE6"/>
<reference evidence="2" key="1">
    <citation type="submission" date="2019-03" db="EMBL/GenBank/DDBJ databases">
        <title>Lake Tanganyika Metagenome-Assembled Genomes (MAGs).</title>
        <authorList>
            <person name="Tran P."/>
        </authorList>
    </citation>
    <scope>NUCLEOTIDE SEQUENCE</scope>
    <source>
        <strain evidence="2">K_DeepCast_150m_m2_040</strain>
    </source>
</reference>
<dbReference type="Gene3D" id="2.60.120.260">
    <property type="entry name" value="Galactose-binding domain-like"/>
    <property type="match status" value="1"/>
</dbReference>
<keyword evidence="1" id="KW-0732">Signal</keyword>
<sequence>MRKILLVSAFFLMLASTGVAYELLANGDFEQTIDVGWVQAIKSEAGTYLFERADTFGQPTSGFAAKVHKELARYASLRQTVDVPTADLTLNFDARLKIGGGSSTCWPVASVWIRYADASGLELGNTRICLSSVYSTWTNSDTVHLIEIADTTGAWHSYTLNLKDELTTNLTGINPDSVAKATIDLYAYDNGT</sequence>
<feature type="signal peptide" evidence="1">
    <location>
        <begin position="1"/>
        <end position="20"/>
    </location>
</feature>
<comment type="caution">
    <text evidence="2">The sequence shown here is derived from an EMBL/GenBank/DDBJ whole genome shotgun (WGS) entry which is preliminary data.</text>
</comment>
<protein>
    <submittedName>
        <fullName evidence="2">Uncharacterized protein</fullName>
    </submittedName>
</protein>
<dbReference type="Proteomes" id="UP000779900">
    <property type="component" value="Unassembled WGS sequence"/>
</dbReference>
<gene>
    <name evidence="2" type="ORF">FJY68_04825</name>
</gene>
<accession>A0A937XGE6</accession>
<dbReference type="EMBL" id="VGIR01000020">
    <property type="protein sequence ID" value="MBM3331161.1"/>
    <property type="molecule type" value="Genomic_DNA"/>
</dbReference>